<dbReference type="EMBL" id="CABEEZ010000125">
    <property type="protein sequence ID" value="VTR51712.1"/>
    <property type="molecule type" value="Genomic_DNA"/>
</dbReference>
<name>A0A0F7D138_SERFO</name>
<proteinExistence type="predicted"/>
<protein>
    <submittedName>
        <fullName evidence="1">Uncharacterized protein</fullName>
    </submittedName>
</protein>
<organism evidence="1">
    <name type="scientific">Serratia fonticola</name>
    <dbReference type="NCBI Taxonomy" id="47917"/>
    <lineage>
        <taxon>Bacteria</taxon>
        <taxon>Pseudomonadati</taxon>
        <taxon>Pseudomonadota</taxon>
        <taxon>Gammaproteobacteria</taxon>
        <taxon>Enterobacterales</taxon>
        <taxon>Yersiniaceae</taxon>
        <taxon>Serratia</taxon>
    </lineage>
</organism>
<dbReference type="AlphaFoldDB" id="A0A0F7D138"/>
<evidence type="ECO:0000313" key="1">
    <source>
        <dbReference type="EMBL" id="VTR51712.1"/>
    </source>
</evidence>
<accession>A0A0F7D138</accession>
<reference evidence="1" key="1">
    <citation type="submission" date="2019-05" db="EMBL/GenBank/DDBJ databases">
        <authorList>
            <consortium name="Pathogen Informatics"/>
        </authorList>
    </citation>
    <scope>NUCLEOTIDE SEQUENCE [LARGE SCALE GENOMIC DNA]</scope>
    <source>
        <strain evidence="1">NCTC12965</strain>
    </source>
</reference>
<dbReference type="KEGG" id="sfw:WN53_03765"/>
<sequence>MCLYSKDEDTILLLNLFIVSQERLKGTDLEYRCSENETITKWFSHALASIHTPEAIELINKLSHSDDPGVAKEMTYRLAKIKA</sequence>
<gene>
    <name evidence="1" type="ORF">NCTC12965_06215</name>
</gene>